<evidence type="ECO:0000256" key="2">
    <source>
        <dbReference type="ARBA" id="ARBA00022485"/>
    </source>
</evidence>
<evidence type="ECO:0000256" key="5">
    <source>
        <dbReference type="ARBA" id="ARBA00023004"/>
    </source>
</evidence>
<comment type="caution">
    <text evidence="7">The sequence shown here is derived from an EMBL/GenBank/DDBJ whole genome shotgun (WGS) entry which is preliminary data.</text>
</comment>
<dbReference type="EMBL" id="BFAY01000013">
    <property type="protein sequence ID" value="GBF40654.1"/>
    <property type="molecule type" value="Genomic_DNA"/>
</dbReference>
<reference evidence="7 8" key="1">
    <citation type="submission" date="2018-02" db="EMBL/GenBank/DDBJ databases">
        <title>Novel Leptospira species isolated from soil and water in Japan.</title>
        <authorList>
            <person name="Nakao R."/>
            <person name="Masuzawa T."/>
        </authorList>
    </citation>
    <scope>NUCLEOTIDE SEQUENCE [LARGE SCALE GENOMIC DNA]</scope>
    <source>
        <strain evidence="7 8">E8</strain>
    </source>
</reference>
<keyword evidence="3" id="KW-0949">S-adenosyl-L-methionine</keyword>
<dbReference type="GO" id="GO:0051539">
    <property type="term" value="F:4 iron, 4 sulfur cluster binding"/>
    <property type="evidence" value="ECO:0007669"/>
    <property type="project" value="UniProtKB-KW"/>
</dbReference>
<evidence type="ECO:0000256" key="4">
    <source>
        <dbReference type="ARBA" id="ARBA00022723"/>
    </source>
</evidence>
<evidence type="ECO:0000313" key="7">
    <source>
        <dbReference type="EMBL" id="GBF40654.1"/>
    </source>
</evidence>
<comment type="cofactor">
    <cofactor evidence="1">
        <name>[4Fe-4S] cluster</name>
        <dbReference type="ChEBI" id="CHEBI:49883"/>
    </cofactor>
</comment>
<keyword evidence="2" id="KW-0004">4Fe-4S</keyword>
<proteinExistence type="predicted"/>
<dbReference type="InterPro" id="IPR007197">
    <property type="entry name" value="rSAM"/>
</dbReference>
<protein>
    <submittedName>
        <fullName evidence="7">Radical SAM domain protein</fullName>
    </submittedName>
</protein>
<dbReference type="SUPFAM" id="SSF102114">
    <property type="entry name" value="Radical SAM enzymes"/>
    <property type="match status" value="1"/>
</dbReference>
<dbReference type="GO" id="GO:0003824">
    <property type="term" value="F:catalytic activity"/>
    <property type="evidence" value="ECO:0007669"/>
    <property type="project" value="InterPro"/>
</dbReference>
<organism evidence="7 8">
    <name type="scientific">Leptospira johnsonii</name>
    <dbReference type="NCBI Taxonomy" id="1917820"/>
    <lineage>
        <taxon>Bacteria</taxon>
        <taxon>Pseudomonadati</taxon>
        <taxon>Spirochaetota</taxon>
        <taxon>Spirochaetia</taxon>
        <taxon>Leptospirales</taxon>
        <taxon>Leptospiraceae</taxon>
        <taxon>Leptospira</taxon>
    </lineage>
</organism>
<accession>A0A2P2D7Q4</accession>
<gene>
    <name evidence="7" type="ORF">LPTSP1_36720</name>
</gene>
<evidence type="ECO:0000256" key="1">
    <source>
        <dbReference type="ARBA" id="ARBA00001966"/>
    </source>
</evidence>
<evidence type="ECO:0000313" key="8">
    <source>
        <dbReference type="Proteomes" id="UP000245076"/>
    </source>
</evidence>
<name>A0A2P2D7Q4_9LEPT</name>
<dbReference type="Gene3D" id="3.20.20.70">
    <property type="entry name" value="Aldolase class I"/>
    <property type="match status" value="1"/>
</dbReference>
<keyword evidence="5" id="KW-0408">Iron</keyword>
<evidence type="ECO:0000256" key="3">
    <source>
        <dbReference type="ARBA" id="ARBA00022691"/>
    </source>
</evidence>
<dbReference type="GO" id="GO:0046872">
    <property type="term" value="F:metal ion binding"/>
    <property type="evidence" value="ECO:0007669"/>
    <property type="project" value="UniProtKB-KW"/>
</dbReference>
<evidence type="ECO:0000256" key="6">
    <source>
        <dbReference type="ARBA" id="ARBA00023014"/>
    </source>
</evidence>
<dbReference type="Proteomes" id="UP000245076">
    <property type="component" value="Unassembled WGS sequence"/>
</dbReference>
<dbReference type="PANTHER" id="PTHR43787">
    <property type="entry name" value="FEMO COFACTOR BIOSYNTHESIS PROTEIN NIFB-RELATED"/>
    <property type="match status" value="1"/>
</dbReference>
<sequence>MGCLNSDKNFQHWFGNIHLSGPCNRSCYFCIGQHMMDLDPFNNLDKFPLKNLDQFLIECNEKNIYEINITGSNTDPLLYKYTEQLRYKLDERIPGLIMGVRTNGAAYSKYDLLKYYNKGSITICSTEPDIYLKMMGKGIMPDIEKFLGATYHFSELKVNIVLGPENFSNGDVLNTIQILSTYGIKKFNLREPYGQPHVGDPIAYFGGRKIKEIYGMPTYEVCGSEVVYWDVHYVEVESINLYANGNISYDYPITRGHSENGKVLSQDKFEYGRHNEQWIKI</sequence>
<keyword evidence="6" id="KW-0411">Iron-sulfur</keyword>
<keyword evidence="4" id="KW-0479">Metal-binding</keyword>
<dbReference type="AlphaFoldDB" id="A0A2P2D7Q4"/>
<keyword evidence="8" id="KW-1185">Reference proteome</keyword>
<dbReference type="SFLD" id="SFLDS00029">
    <property type="entry name" value="Radical_SAM"/>
    <property type="match status" value="1"/>
</dbReference>
<dbReference type="InterPro" id="IPR013785">
    <property type="entry name" value="Aldolase_TIM"/>
</dbReference>
<dbReference type="InterPro" id="IPR058240">
    <property type="entry name" value="rSAM_sf"/>
</dbReference>